<accession>A0A397HRX3</accession>
<gene>
    <name evidence="1" type="ORF">Glove_311g28</name>
</gene>
<proteinExistence type="predicted"/>
<keyword evidence="2" id="KW-1185">Reference proteome</keyword>
<protein>
    <submittedName>
        <fullName evidence="1">Uncharacterized protein</fullName>
    </submittedName>
</protein>
<comment type="caution">
    <text evidence="1">The sequence shown here is derived from an EMBL/GenBank/DDBJ whole genome shotgun (WGS) entry which is preliminary data.</text>
</comment>
<organism evidence="1 2">
    <name type="scientific">Diversispora epigaea</name>
    <dbReference type="NCBI Taxonomy" id="1348612"/>
    <lineage>
        <taxon>Eukaryota</taxon>
        <taxon>Fungi</taxon>
        <taxon>Fungi incertae sedis</taxon>
        <taxon>Mucoromycota</taxon>
        <taxon>Glomeromycotina</taxon>
        <taxon>Glomeromycetes</taxon>
        <taxon>Diversisporales</taxon>
        <taxon>Diversisporaceae</taxon>
        <taxon>Diversispora</taxon>
    </lineage>
</organism>
<dbReference type="AlphaFoldDB" id="A0A397HRX3"/>
<sequence length="73" mass="8921">MSLKKFKFNLNKFLPIEEFQKAINEMTYKWKKIRNGNMLFNGEKPRILLLLEEWTKENFLVLENNFKTMPSTY</sequence>
<dbReference type="Proteomes" id="UP000266861">
    <property type="component" value="Unassembled WGS sequence"/>
</dbReference>
<reference evidence="1 2" key="1">
    <citation type="submission" date="2018-08" db="EMBL/GenBank/DDBJ databases">
        <title>Genome and evolution of the arbuscular mycorrhizal fungus Diversispora epigaea (formerly Glomus versiforme) and its bacterial endosymbionts.</title>
        <authorList>
            <person name="Sun X."/>
            <person name="Fei Z."/>
            <person name="Harrison M."/>
        </authorList>
    </citation>
    <scope>NUCLEOTIDE SEQUENCE [LARGE SCALE GENOMIC DNA]</scope>
    <source>
        <strain evidence="1 2">IT104</strain>
    </source>
</reference>
<name>A0A397HRX3_9GLOM</name>
<evidence type="ECO:0000313" key="2">
    <source>
        <dbReference type="Proteomes" id="UP000266861"/>
    </source>
</evidence>
<evidence type="ECO:0000313" key="1">
    <source>
        <dbReference type="EMBL" id="RHZ65762.1"/>
    </source>
</evidence>
<dbReference type="EMBL" id="PQFF01000285">
    <property type="protein sequence ID" value="RHZ65762.1"/>
    <property type="molecule type" value="Genomic_DNA"/>
</dbReference>